<dbReference type="GO" id="GO:0032050">
    <property type="term" value="F:clathrin heavy chain binding"/>
    <property type="evidence" value="ECO:0000318"/>
    <property type="project" value="GO_Central"/>
</dbReference>
<dbReference type="GO" id="GO:0072583">
    <property type="term" value="P:clathrin-dependent endocytosis"/>
    <property type="evidence" value="ECO:0000318"/>
    <property type="project" value="GO_Central"/>
</dbReference>
<sequence>MESMLNDNNGDDLFGAGAAPAGSQDGVAQPENIETPVENQENQEIAENTPQEQQENEDDIYAAYNEPAAEPEKVSALVEWQEKKNVEIAQIDSKEEEDIQKMKQKANDDLAAYYKKLEEGQESRKKHNLDVDKETIASLEEKHDNQWEGVVSFIDFNRADLHVKDVSRMKTLLLQLKH</sequence>
<evidence type="ECO:0000256" key="5">
    <source>
        <dbReference type="ARBA" id="ARBA00023329"/>
    </source>
</evidence>
<dbReference type="GO" id="GO:0005886">
    <property type="term" value="C:plasma membrane"/>
    <property type="evidence" value="ECO:0000318"/>
    <property type="project" value="GO_Central"/>
</dbReference>
<evidence type="ECO:0000256" key="1">
    <source>
        <dbReference type="ARBA" id="ARBA00004180"/>
    </source>
</evidence>
<dbReference type="PROSITE" id="PS00581">
    <property type="entry name" value="CLATHRIN_LIGHT_CHN_2"/>
    <property type="match status" value="1"/>
</dbReference>
<comment type="similarity">
    <text evidence="2 6">Belongs to the clathrin light chain family.</text>
</comment>
<dbReference type="PANTHER" id="PTHR10639:SF7">
    <property type="entry name" value="CLATHRIN LIGHT CHAIN"/>
    <property type="match status" value="1"/>
</dbReference>
<dbReference type="KEGG" id="tva:5464202"/>
<dbReference type="GO" id="GO:0030132">
    <property type="term" value="C:clathrin coat of coated pit"/>
    <property type="evidence" value="ECO:0007669"/>
    <property type="project" value="InterPro"/>
</dbReference>
<evidence type="ECO:0000256" key="3">
    <source>
        <dbReference type="ARBA" id="ARBA00023136"/>
    </source>
</evidence>
<keyword evidence="3 6" id="KW-0472">Membrane</keyword>
<comment type="function">
    <text evidence="6">Clathrin is the major protein of the polyhedral coat of coated pits and vesicles.</text>
</comment>
<evidence type="ECO:0000256" key="2">
    <source>
        <dbReference type="ARBA" id="ARBA00005263"/>
    </source>
</evidence>
<accession>A2DLQ5</accession>
<dbReference type="PANTHER" id="PTHR10639">
    <property type="entry name" value="CLATHRIN LIGHT CHAIN"/>
    <property type="match status" value="1"/>
</dbReference>
<dbReference type="Proteomes" id="UP000001542">
    <property type="component" value="Unassembled WGS sequence"/>
</dbReference>
<dbReference type="AlphaFoldDB" id="A2DLQ5"/>
<dbReference type="STRING" id="5722.A2DLQ5"/>
<dbReference type="OrthoDB" id="5512at2759"/>
<protein>
    <recommendedName>
        <fullName evidence="6">Clathrin light chain</fullName>
    </recommendedName>
</protein>
<name>A2DLQ5_TRIV3</name>
<keyword evidence="4 6" id="KW-0168">Coated pit</keyword>
<evidence type="ECO:0000313" key="8">
    <source>
        <dbReference type="EMBL" id="EAY18688.1"/>
    </source>
</evidence>
<dbReference type="GO" id="GO:0005198">
    <property type="term" value="F:structural molecule activity"/>
    <property type="evidence" value="ECO:0007669"/>
    <property type="project" value="InterPro"/>
</dbReference>
<keyword evidence="5 6" id="KW-0968">Cytoplasmic vesicle</keyword>
<dbReference type="GO" id="GO:0006886">
    <property type="term" value="P:intracellular protein transport"/>
    <property type="evidence" value="ECO:0007669"/>
    <property type="project" value="InterPro"/>
</dbReference>
<dbReference type="EMBL" id="DS113216">
    <property type="protein sequence ID" value="EAY18688.1"/>
    <property type="molecule type" value="Genomic_DNA"/>
</dbReference>
<dbReference type="InParanoid" id="A2DLQ5"/>
<evidence type="ECO:0000256" key="7">
    <source>
        <dbReference type="SAM" id="MobiDB-lite"/>
    </source>
</evidence>
<reference evidence="8" key="1">
    <citation type="submission" date="2006-10" db="EMBL/GenBank/DDBJ databases">
        <authorList>
            <person name="Amadeo P."/>
            <person name="Zhao Q."/>
            <person name="Wortman J."/>
            <person name="Fraser-Liggett C."/>
            <person name="Carlton J."/>
        </authorList>
    </citation>
    <scope>NUCLEOTIDE SEQUENCE</scope>
    <source>
        <strain evidence="8">G3</strain>
    </source>
</reference>
<reference evidence="8" key="2">
    <citation type="journal article" date="2007" name="Science">
        <title>Draft genome sequence of the sexually transmitted pathogen Trichomonas vaginalis.</title>
        <authorList>
            <person name="Carlton J.M."/>
            <person name="Hirt R.P."/>
            <person name="Silva J.C."/>
            <person name="Delcher A.L."/>
            <person name="Schatz M."/>
            <person name="Zhao Q."/>
            <person name="Wortman J.R."/>
            <person name="Bidwell S.L."/>
            <person name="Alsmark U.C.M."/>
            <person name="Besteiro S."/>
            <person name="Sicheritz-Ponten T."/>
            <person name="Noel C.J."/>
            <person name="Dacks J.B."/>
            <person name="Foster P.G."/>
            <person name="Simillion C."/>
            <person name="Van de Peer Y."/>
            <person name="Miranda-Saavedra D."/>
            <person name="Barton G.J."/>
            <person name="Westrop G.D."/>
            <person name="Mueller S."/>
            <person name="Dessi D."/>
            <person name="Fiori P.L."/>
            <person name="Ren Q."/>
            <person name="Paulsen I."/>
            <person name="Zhang H."/>
            <person name="Bastida-Corcuera F.D."/>
            <person name="Simoes-Barbosa A."/>
            <person name="Brown M.T."/>
            <person name="Hayes R.D."/>
            <person name="Mukherjee M."/>
            <person name="Okumura C.Y."/>
            <person name="Schneider R."/>
            <person name="Smith A.J."/>
            <person name="Vanacova S."/>
            <person name="Villalvazo M."/>
            <person name="Haas B.J."/>
            <person name="Pertea M."/>
            <person name="Feldblyum T.V."/>
            <person name="Utterback T.R."/>
            <person name="Shu C.L."/>
            <person name="Osoegawa K."/>
            <person name="de Jong P.J."/>
            <person name="Hrdy I."/>
            <person name="Horvathova L."/>
            <person name="Zubacova Z."/>
            <person name="Dolezal P."/>
            <person name="Malik S.B."/>
            <person name="Logsdon J.M. Jr."/>
            <person name="Henze K."/>
            <person name="Gupta A."/>
            <person name="Wang C.C."/>
            <person name="Dunne R.L."/>
            <person name="Upcroft J.A."/>
            <person name="Upcroft P."/>
            <person name="White O."/>
            <person name="Salzberg S.L."/>
            <person name="Tang P."/>
            <person name="Chiu C.-H."/>
            <person name="Lee Y.-S."/>
            <person name="Embley T.M."/>
            <person name="Coombs G.H."/>
            <person name="Mottram J.C."/>
            <person name="Tachezy J."/>
            <person name="Fraser-Liggett C.M."/>
            <person name="Johnson P.J."/>
        </authorList>
    </citation>
    <scope>NUCLEOTIDE SEQUENCE [LARGE SCALE GENOMIC DNA]</scope>
    <source>
        <strain evidence="8">G3</strain>
    </source>
</reference>
<gene>
    <name evidence="8" type="ORF">TVAG_062930</name>
</gene>
<dbReference type="VEuPathDB" id="TrichDB:TVAG_062930"/>
<keyword evidence="9" id="KW-1185">Reference proteome</keyword>
<proteinExistence type="inferred from homology"/>
<dbReference type="GO" id="GO:0030125">
    <property type="term" value="C:clathrin vesicle coat"/>
    <property type="evidence" value="ECO:0000318"/>
    <property type="project" value="GO_Central"/>
</dbReference>
<dbReference type="RefSeq" id="XP_001579674.1">
    <property type="nucleotide sequence ID" value="XM_001579624.1"/>
</dbReference>
<feature type="region of interest" description="Disordered" evidence="7">
    <location>
        <begin position="1"/>
        <end position="56"/>
    </location>
</feature>
<evidence type="ECO:0000256" key="4">
    <source>
        <dbReference type="ARBA" id="ARBA00023176"/>
    </source>
</evidence>
<feature type="compositionally biased region" description="Polar residues" evidence="7">
    <location>
        <begin position="37"/>
        <end position="53"/>
    </location>
</feature>
<dbReference type="GO" id="GO:0030130">
    <property type="term" value="C:clathrin coat of trans-Golgi network vesicle"/>
    <property type="evidence" value="ECO:0007669"/>
    <property type="project" value="InterPro"/>
</dbReference>
<organism evidence="8 9">
    <name type="scientific">Trichomonas vaginalis (strain ATCC PRA-98 / G3)</name>
    <dbReference type="NCBI Taxonomy" id="412133"/>
    <lineage>
        <taxon>Eukaryota</taxon>
        <taxon>Metamonada</taxon>
        <taxon>Parabasalia</taxon>
        <taxon>Trichomonadida</taxon>
        <taxon>Trichomonadidae</taxon>
        <taxon>Trichomonas</taxon>
    </lineage>
</organism>
<dbReference type="Pfam" id="PF01086">
    <property type="entry name" value="Clathrin_lg_ch"/>
    <property type="match status" value="1"/>
</dbReference>
<comment type="subcellular location">
    <subcellularLocation>
        <location evidence="1 6">Cytoplasmic vesicle membrane</location>
        <topology evidence="1 6">Peripheral membrane protein</topology>
        <orientation evidence="1 6">Cytoplasmic side</orientation>
    </subcellularLocation>
    <subcellularLocation>
        <location evidence="6">Membrane</location>
        <location evidence="6">Coated pit</location>
        <topology evidence="6">Peripheral membrane protein</topology>
        <orientation evidence="6">Cytoplasmic side</orientation>
    </subcellularLocation>
    <text evidence="6">Cytoplasmic face of coated pits and vesicles.</text>
</comment>
<dbReference type="InterPro" id="IPR000996">
    <property type="entry name" value="Clathrin_L-chain"/>
</dbReference>
<dbReference type="SMR" id="A2DLQ5"/>
<dbReference type="OMA" id="WYKERTE"/>
<evidence type="ECO:0000313" key="9">
    <source>
        <dbReference type="Proteomes" id="UP000001542"/>
    </source>
</evidence>
<dbReference type="VEuPathDB" id="TrichDB:TVAGG3_0581080"/>
<evidence type="ECO:0000256" key="6">
    <source>
        <dbReference type="RuleBase" id="RU363137"/>
    </source>
</evidence>